<reference evidence="2 3" key="1">
    <citation type="submission" date="2018-11" db="EMBL/GenBank/DDBJ databases">
        <title>Genome sequence of Saitozyma podzolica DSM 27192.</title>
        <authorList>
            <person name="Aliyu H."/>
            <person name="Gorte O."/>
            <person name="Ochsenreither K."/>
        </authorList>
    </citation>
    <scope>NUCLEOTIDE SEQUENCE [LARGE SCALE GENOMIC DNA]</scope>
    <source>
        <strain evidence="2 3">DSM 27192</strain>
    </source>
</reference>
<feature type="compositionally biased region" description="Pro residues" evidence="1">
    <location>
        <begin position="318"/>
        <end position="331"/>
    </location>
</feature>
<accession>A0A427YD09</accession>
<protein>
    <submittedName>
        <fullName evidence="2">Uncharacterized protein</fullName>
    </submittedName>
</protein>
<evidence type="ECO:0000256" key="1">
    <source>
        <dbReference type="SAM" id="MobiDB-lite"/>
    </source>
</evidence>
<proteinExistence type="predicted"/>
<feature type="compositionally biased region" description="Low complexity" evidence="1">
    <location>
        <begin position="399"/>
        <end position="413"/>
    </location>
</feature>
<feature type="region of interest" description="Disordered" evidence="1">
    <location>
        <begin position="300"/>
        <end position="338"/>
    </location>
</feature>
<feature type="region of interest" description="Disordered" evidence="1">
    <location>
        <begin position="380"/>
        <end position="413"/>
    </location>
</feature>
<feature type="compositionally biased region" description="Pro residues" evidence="1">
    <location>
        <begin position="1"/>
        <end position="11"/>
    </location>
</feature>
<feature type="compositionally biased region" description="Pro residues" evidence="1">
    <location>
        <begin position="60"/>
        <end position="69"/>
    </location>
</feature>
<feature type="compositionally biased region" description="Polar residues" evidence="1">
    <location>
        <begin position="147"/>
        <end position="157"/>
    </location>
</feature>
<evidence type="ECO:0000313" key="2">
    <source>
        <dbReference type="EMBL" id="RSH88847.1"/>
    </source>
</evidence>
<evidence type="ECO:0000313" key="3">
    <source>
        <dbReference type="Proteomes" id="UP000279259"/>
    </source>
</evidence>
<gene>
    <name evidence="2" type="ORF">EHS25_003075</name>
</gene>
<feature type="compositionally biased region" description="Polar residues" evidence="1">
    <location>
        <begin position="96"/>
        <end position="109"/>
    </location>
</feature>
<comment type="caution">
    <text evidence="2">The sequence shown here is derived from an EMBL/GenBank/DDBJ whole genome shotgun (WGS) entry which is preliminary data.</text>
</comment>
<feature type="region of interest" description="Disordered" evidence="1">
    <location>
        <begin position="1"/>
        <end position="225"/>
    </location>
</feature>
<feature type="compositionally biased region" description="Low complexity" evidence="1">
    <location>
        <begin position="77"/>
        <end position="89"/>
    </location>
</feature>
<organism evidence="2 3">
    <name type="scientific">Saitozyma podzolica</name>
    <dbReference type="NCBI Taxonomy" id="1890683"/>
    <lineage>
        <taxon>Eukaryota</taxon>
        <taxon>Fungi</taxon>
        <taxon>Dikarya</taxon>
        <taxon>Basidiomycota</taxon>
        <taxon>Agaricomycotina</taxon>
        <taxon>Tremellomycetes</taxon>
        <taxon>Tremellales</taxon>
        <taxon>Trimorphomycetaceae</taxon>
        <taxon>Saitozyma</taxon>
    </lineage>
</organism>
<keyword evidence="3" id="KW-1185">Reference proteome</keyword>
<name>A0A427YD09_9TREE</name>
<dbReference type="Proteomes" id="UP000279259">
    <property type="component" value="Unassembled WGS sequence"/>
</dbReference>
<dbReference type="EMBL" id="RSCD01000016">
    <property type="protein sequence ID" value="RSH88847.1"/>
    <property type="molecule type" value="Genomic_DNA"/>
</dbReference>
<dbReference type="AlphaFoldDB" id="A0A427YD09"/>
<sequence length="453" mass="47692">MFWKKPSPPSPSMASPTQRTSPSIAPRPILKTQPDCGGGPSIRFAGQRVASDDVVFPVRSPAPPPIRVHPPPHHGPHASGAGSSGSPVVQAPISPQYASFPSVSGSTAVTPARTGPRRSSRRPTSPSVTSFGARVQLPPQETPTPPMASSSHIQTPPTAYMSRAPPPPSPYRATTASDRRPITPLEPLPVAESSQSQLAQLTDRPPRSSSLFDSPNPPRLPPMAGVEVPMLNIIPATPDLGEEFTDEPVRPTETVLEEAADLGEDEDVIEPIFSPSAPSPPAQLVSLPTMQAIDLFLEGTFDPLPSDSHSTPHEVEAPLPPAESPPSPPFQSYPSLPSLLSHASMPSYGSEDSMKTSSSVSSLMSFPDVEEALGSMLASLSDPSFPVDTPNVESTPKVGPSNPGLGLGLDLPEPASITPRSPCRLVVDLRGSTCPCPEQDLPVPRPKRLLHLV</sequence>